<keyword evidence="1" id="KW-0472">Membrane</keyword>
<feature type="transmembrane region" description="Helical" evidence="1">
    <location>
        <begin position="146"/>
        <end position="170"/>
    </location>
</feature>
<evidence type="ECO:0000313" key="3">
    <source>
        <dbReference type="Proteomes" id="UP001408789"/>
    </source>
</evidence>
<feature type="transmembrane region" description="Helical" evidence="1">
    <location>
        <begin position="411"/>
        <end position="433"/>
    </location>
</feature>
<dbReference type="PANTHER" id="PTHR35307">
    <property type="entry name" value="PROTEIN, PUTATIVE-RELATED"/>
    <property type="match status" value="1"/>
</dbReference>
<sequence length="762" mass="86615">MGYNSTKDFLKLVDGLADECQLTKDKVNSLLGYVKSIYQSEVESRYNATMFWIGMYIALASVVCILAMVADLLHGFHTRKLWFPCKYFRLNSAFLSVIPIAMKLPMDLGGLPGDVDQVTKLGSMAFMCTMMANLLPCLATMESNDLFSNITALFILVITLVVNVCIQIQIQTGVVSYQEAAQMLKVVLPNYEVKISKHRNTTLATIYVTLLLVLLMLHLSSSLPTLKLRKDIKNYLQRHEKDTRSIANKLLTFEQLQKHVTRYLVMEETGIFPQVITTCYCTTSASGVICVLVTILHAITMSSTVKAIFTNDYDSDYGWSTIVILIVQSIGVVIGTIAPLSRCFATLSFKVMSFEIISKHFKVFEVESYWTEKLHEWKRAKIYIPSPILNAVIMTLKKLILIFCIKFQEGVVVVCNIIALIPFIFMICFSPCFRCWKRSMFTTSSEEWTLGWTVNLERTRDLLPYVALREDKIELILRTLKGLLKSLELLVWRGGEPINLVRLIKHKATDGFHGVKKFVHTDHHRIPSLLSEVHEYPDCWSLAVVTLTTIAVSLPGIEKNEVERLLRSVREGLVYVTLVEKSLNVTDEYKSIQKVAEILWTEVDVYRKWLGHKLQVPVIENKTAGQIVEWFSDTANTIYQVVESNGGGNEDSIHICAKSMYRITKTILLSYNENIEKANPEELFDNLSSMIADIIAACLTNIPQVIVMKCHTSAIEKRKASVNDAARLLGETKRIIETIQRYHIPHMSPYDFPFLDKWGYNP</sequence>
<name>A0AAP0DAG5_9ASTR</name>
<dbReference type="EMBL" id="JBCNJP010000011">
    <property type="protein sequence ID" value="KAK9071314.1"/>
    <property type="molecule type" value="Genomic_DNA"/>
</dbReference>
<reference evidence="2 3" key="1">
    <citation type="submission" date="2024-04" db="EMBL/GenBank/DDBJ databases">
        <title>The reference genome of an endangered Asteraceae, Deinandra increscens subsp. villosa, native to the Central Coast of California.</title>
        <authorList>
            <person name="Guilliams M."/>
            <person name="Hasenstab-Lehman K."/>
            <person name="Meyer R."/>
            <person name="Mcevoy S."/>
        </authorList>
    </citation>
    <scope>NUCLEOTIDE SEQUENCE [LARGE SCALE GENOMIC DNA]</scope>
    <source>
        <tissue evidence="2">Leaf</tissue>
    </source>
</reference>
<comment type="caution">
    <text evidence="2">The sequence shown here is derived from an EMBL/GenBank/DDBJ whole genome shotgun (WGS) entry which is preliminary data.</text>
</comment>
<gene>
    <name evidence="2" type="ORF">SSX86_009882</name>
</gene>
<feature type="transmembrane region" description="Helical" evidence="1">
    <location>
        <begin position="275"/>
        <end position="299"/>
    </location>
</feature>
<feature type="transmembrane region" description="Helical" evidence="1">
    <location>
        <begin position="319"/>
        <end position="340"/>
    </location>
</feature>
<proteinExistence type="predicted"/>
<organism evidence="2 3">
    <name type="scientific">Deinandra increscens subsp. villosa</name>
    <dbReference type="NCBI Taxonomy" id="3103831"/>
    <lineage>
        <taxon>Eukaryota</taxon>
        <taxon>Viridiplantae</taxon>
        <taxon>Streptophyta</taxon>
        <taxon>Embryophyta</taxon>
        <taxon>Tracheophyta</taxon>
        <taxon>Spermatophyta</taxon>
        <taxon>Magnoliopsida</taxon>
        <taxon>eudicotyledons</taxon>
        <taxon>Gunneridae</taxon>
        <taxon>Pentapetalae</taxon>
        <taxon>asterids</taxon>
        <taxon>campanulids</taxon>
        <taxon>Asterales</taxon>
        <taxon>Asteraceae</taxon>
        <taxon>Asteroideae</taxon>
        <taxon>Heliantheae alliance</taxon>
        <taxon>Madieae</taxon>
        <taxon>Madiinae</taxon>
        <taxon>Deinandra</taxon>
    </lineage>
</organism>
<feature type="transmembrane region" description="Helical" evidence="1">
    <location>
        <begin position="382"/>
        <end position="405"/>
    </location>
</feature>
<feature type="transmembrane region" description="Helical" evidence="1">
    <location>
        <begin position="50"/>
        <end position="69"/>
    </location>
</feature>
<protein>
    <submittedName>
        <fullName evidence="2">Uncharacterized protein</fullName>
    </submittedName>
</protein>
<accession>A0AAP0DAG5</accession>
<keyword evidence="1" id="KW-1133">Transmembrane helix</keyword>
<keyword evidence="1" id="KW-0812">Transmembrane</keyword>
<dbReference type="Proteomes" id="UP001408789">
    <property type="component" value="Unassembled WGS sequence"/>
</dbReference>
<evidence type="ECO:0000256" key="1">
    <source>
        <dbReference type="SAM" id="Phobius"/>
    </source>
</evidence>
<evidence type="ECO:0000313" key="2">
    <source>
        <dbReference type="EMBL" id="KAK9071314.1"/>
    </source>
</evidence>
<keyword evidence="3" id="KW-1185">Reference proteome</keyword>
<dbReference type="AlphaFoldDB" id="A0AAP0DAG5"/>
<feature type="transmembrane region" description="Helical" evidence="1">
    <location>
        <begin position="204"/>
        <end position="226"/>
    </location>
</feature>
<dbReference type="PANTHER" id="PTHR35307:SF6">
    <property type="entry name" value="TRANSMEMBRANE PROTEIN"/>
    <property type="match status" value="1"/>
</dbReference>